<evidence type="ECO:0000256" key="5">
    <source>
        <dbReference type="PROSITE-ProRule" id="PRU01023"/>
    </source>
</evidence>
<feature type="active site" description="Nucleophile" evidence="5">
    <location>
        <position position="418"/>
    </location>
</feature>
<evidence type="ECO:0000313" key="9">
    <source>
        <dbReference type="Proteomes" id="UP001140217"/>
    </source>
</evidence>
<feature type="binding site" evidence="5">
    <location>
        <position position="351"/>
    </location>
    <ligand>
        <name>S-adenosyl-L-methionine</name>
        <dbReference type="ChEBI" id="CHEBI:59789"/>
    </ligand>
</feature>
<dbReference type="GO" id="GO:0003723">
    <property type="term" value="F:RNA binding"/>
    <property type="evidence" value="ECO:0007669"/>
    <property type="project" value="UniProtKB-UniRule"/>
</dbReference>
<dbReference type="Gene3D" id="3.30.70.1170">
    <property type="entry name" value="Sun protein, domain 3"/>
    <property type="match status" value="1"/>
</dbReference>
<comment type="caution">
    <text evidence="5">Lacks conserved residue(s) required for the propagation of feature annotation.</text>
</comment>
<dbReference type="AlphaFoldDB" id="A0A9W8LMK3"/>
<feature type="domain" description="SAM-dependent MTase RsmB/NOP-type" evidence="7">
    <location>
        <begin position="176"/>
        <end position="489"/>
    </location>
</feature>
<dbReference type="EMBL" id="JANBUL010000016">
    <property type="protein sequence ID" value="KAJ2785047.1"/>
    <property type="molecule type" value="Genomic_DNA"/>
</dbReference>
<comment type="similarity">
    <text evidence="5">Belongs to the class I-like SAM-binding methyltransferase superfamily. RsmB/NOP family.</text>
</comment>
<dbReference type="InterPro" id="IPR049561">
    <property type="entry name" value="NSUN5_7_fdxn-like"/>
</dbReference>
<feature type="binding site" evidence="5">
    <location>
        <position position="304"/>
    </location>
    <ligand>
        <name>S-adenosyl-L-methionine</name>
        <dbReference type="ChEBI" id="CHEBI:59789"/>
    </ligand>
</feature>
<dbReference type="InterPro" id="IPR001678">
    <property type="entry name" value="MeTrfase_RsmB-F_NOP2_dom"/>
</dbReference>
<evidence type="ECO:0000256" key="1">
    <source>
        <dbReference type="ARBA" id="ARBA00022603"/>
    </source>
</evidence>
<keyword evidence="3 5" id="KW-0949">S-adenosyl-L-methionine</keyword>
<dbReference type="PRINTS" id="PR02008">
    <property type="entry name" value="RCMTFAMILY"/>
</dbReference>
<accession>A0A9W8LMK3</accession>
<sequence>MCHGSQSECARAGRAAAVLRLLREDFFCRICGFNALSQFHLELHIIFYERAGDVLRRLEARRGSIKTLTVGSDDVAAEDKRRMYALICQTLKYSEVLRLVLERSAIAELAGLDRCVALVLVHDVLLRRGGLQRGGADAGLNRLVGQHRARLRAELERIRQERGAASNGELAAGHVRGAAAAAAGPRFVRVNLIAGPVEAAVARFEAEGWRLVGGGGGGELEPRTFRRDPHVPDVLAFPAGTELHAHALVRDGSVVLQDKASCMPAHVARPRPGGVALDACAAPGNKTSHMASLMGNRGRVFAFDKDRARLATLERLTARARCSIVAARCASFLDVDPRDPRYAAVECALVDPSCSGSGIVDRMDALVDAHIAGVRGAAQPSDAAADAARLRRLADFQAAAVLHAMRFPGVQRVSYSTCSVHAEENEAVVARVLRSQAEFSLAPRDQVIPTWPRRGLETAGLTAAQAASLVRALPEDGTHGFFVAGFVRTAPPPPPAAEGSAGATAAAAAESDRIATAAEPDHSAAAAAAAAVEPAHGRKRKRSQPRPVRLAVATQKNTTPRSAGPAKKRARRRTAVVI</sequence>
<reference evidence="8" key="1">
    <citation type="submission" date="2022-07" db="EMBL/GenBank/DDBJ databases">
        <title>Phylogenomic reconstructions and comparative analyses of Kickxellomycotina fungi.</title>
        <authorList>
            <person name="Reynolds N.K."/>
            <person name="Stajich J.E."/>
            <person name="Barry K."/>
            <person name="Grigoriev I.V."/>
            <person name="Crous P."/>
            <person name="Smith M.E."/>
        </authorList>
    </citation>
    <scope>NUCLEOTIDE SEQUENCE</scope>
    <source>
        <strain evidence="8">NBRC 105414</strain>
    </source>
</reference>
<dbReference type="PANTHER" id="PTHR22807:SF4">
    <property type="entry name" value="28S RRNA (CYTOSINE-C(5))-METHYLTRANSFERASE"/>
    <property type="match status" value="1"/>
</dbReference>
<dbReference type="Gene3D" id="3.40.50.150">
    <property type="entry name" value="Vaccinia Virus protein VP39"/>
    <property type="match status" value="1"/>
</dbReference>
<comment type="caution">
    <text evidence="8">The sequence shown here is derived from an EMBL/GenBank/DDBJ whole genome shotgun (WGS) entry which is preliminary data.</text>
</comment>
<dbReference type="InterPro" id="IPR048889">
    <property type="entry name" value="NSUN5_RCM1_N"/>
</dbReference>
<feature type="binding site" evidence="5">
    <location>
        <begin position="280"/>
        <end position="286"/>
    </location>
    <ligand>
        <name>S-adenosyl-L-methionine</name>
        <dbReference type="ChEBI" id="CHEBI:59789"/>
    </ligand>
</feature>
<evidence type="ECO:0000313" key="8">
    <source>
        <dbReference type="EMBL" id="KAJ2785047.1"/>
    </source>
</evidence>
<dbReference type="PANTHER" id="PTHR22807">
    <property type="entry name" value="NOP2 YEAST -RELATED NOL1/NOP2/FMU SUN DOMAIN-CONTAINING"/>
    <property type="match status" value="1"/>
</dbReference>
<name>A0A9W8LMK3_9FUNG</name>
<keyword evidence="1 5" id="KW-0489">Methyltransferase</keyword>
<keyword evidence="2 5" id="KW-0808">Transferase</keyword>
<evidence type="ECO:0000256" key="4">
    <source>
        <dbReference type="ARBA" id="ARBA00022884"/>
    </source>
</evidence>
<feature type="compositionally biased region" description="Low complexity" evidence="6">
    <location>
        <begin position="497"/>
        <end position="534"/>
    </location>
</feature>
<feature type="compositionally biased region" description="Basic residues" evidence="6">
    <location>
        <begin position="566"/>
        <end position="578"/>
    </location>
</feature>
<dbReference type="InterPro" id="IPR029063">
    <property type="entry name" value="SAM-dependent_MTases_sf"/>
</dbReference>
<keyword evidence="9" id="KW-1185">Reference proteome</keyword>
<feature type="region of interest" description="Disordered" evidence="6">
    <location>
        <begin position="493"/>
        <end position="578"/>
    </location>
</feature>
<keyword evidence="4 5" id="KW-0694">RNA-binding</keyword>
<dbReference type="InterPro" id="IPR049560">
    <property type="entry name" value="MeTrfase_RsmB-F_NOP2_cat"/>
</dbReference>
<dbReference type="OrthoDB" id="435282at2759"/>
<dbReference type="PROSITE" id="PS51686">
    <property type="entry name" value="SAM_MT_RSMB_NOP"/>
    <property type="match status" value="1"/>
</dbReference>
<protein>
    <recommendedName>
        <fullName evidence="7">SAM-dependent MTase RsmB/NOP-type domain-containing protein</fullName>
    </recommendedName>
</protein>
<dbReference type="GO" id="GO:0008173">
    <property type="term" value="F:RNA methyltransferase activity"/>
    <property type="evidence" value="ECO:0007669"/>
    <property type="project" value="InterPro"/>
</dbReference>
<dbReference type="Pfam" id="PF21153">
    <property type="entry name" value="NSUN5_N"/>
    <property type="match status" value="1"/>
</dbReference>
<dbReference type="Proteomes" id="UP001140217">
    <property type="component" value="Unassembled WGS sequence"/>
</dbReference>
<dbReference type="Pfam" id="PF21148">
    <property type="entry name" value="NSUN5_fdxn-like"/>
    <property type="match status" value="1"/>
</dbReference>
<evidence type="ECO:0000259" key="7">
    <source>
        <dbReference type="PROSITE" id="PS51686"/>
    </source>
</evidence>
<dbReference type="Pfam" id="PF01189">
    <property type="entry name" value="Methyltr_RsmB-F"/>
    <property type="match status" value="1"/>
</dbReference>
<dbReference type="GO" id="GO:0070475">
    <property type="term" value="P:rRNA base methylation"/>
    <property type="evidence" value="ECO:0007669"/>
    <property type="project" value="TreeGrafter"/>
</dbReference>
<proteinExistence type="inferred from homology"/>
<dbReference type="GO" id="GO:0005730">
    <property type="term" value="C:nucleolus"/>
    <property type="evidence" value="ECO:0007669"/>
    <property type="project" value="TreeGrafter"/>
</dbReference>
<evidence type="ECO:0000256" key="2">
    <source>
        <dbReference type="ARBA" id="ARBA00022679"/>
    </source>
</evidence>
<dbReference type="InterPro" id="IPR023267">
    <property type="entry name" value="RCMT"/>
</dbReference>
<evidence type="ECO:0000256" key="6">
    <source>
        <dbReference type="SAM" id="MobiDB-lite"/>
    </source>
</evidence>
<organism evidence="8 9">
    <name type="scientific">Coemansia javaensis</name>
    <dbReference type="NCBI Taxonomy" id="2761396"/>
    <lineage>
        <taxon>Eukaryota</taxon>
        <taxon>Fungi</taxon>
        <taxon>Fungi incertae sedis</taxon>
        <taxon>Zoopagomycota</taxon>
        <taxon>Kickxellomycotina</taxon>
        <taxon>Kickxellomycetes</taxon>
        <taxon>Kickxellales</taxon>
        <taxon>Kickxellaceae</taxon>
        <taxon>Coemansia</taxon>
    </lineage>
</organism>
<dbReference type="SUPFAM" id="SSF53335">
    <property type="entry name" value="S-adenosyl-L-methionine-dependent methyltransferases"/>
    <property type="match status" value="1"/>
</dbReference>
<evidence type="ECO:0000256" key="3">
    <source>
        <dbReference type="ARBA" id="ARBA00022691"/>
    </source>
</evidence>
<gene>
    <name evidence="8" type="ORF">H4R18_000755</name>
</gene>